<dbReference type="InterPro" id="IPR012795">
    <property type="entry name" value="tRNA_Ile_lys_synt_N"/>
</dbReference>
<protein>
    <recommendedName>
        <fullName evidence="8">tRNA(Ile)-lysidine synthase</fullName>
        <ecNumber evidence="8">6.3.4.19</ecNumber>
    </recommendedName>
    <alternativeName>
        <fullName evidence="8">tRNA(Ile)-2-lysyl-cytidine synthase</fullName>
    </alternativeName>
    <alternativeName>
        <fullName evidence="8">tRNA(Ile)-lysidine synthetase</fullName>
    </alternativeName>
</protein>
<evidence type="ECO:0000313" key="11">
    <source>
        <dbReference type="Proteomes" id="UP000199149"/>
    </source>
</evidence>
<comment type="function">
    <text evidence="8">Ligates lysine onto the cytidine present at position 34 of the AUA codon-specific tRNA(Ile) that contains the anticodon CAU, in an ATP-dependent manner. Cytidine is converted to lysidine, thus changing the amino acid specificity of the tRNA from methionine to isoleucine.</text>
</comment>
<evidence type="ECO:0000313" key="10">
    <source>
        <dbReference type="EMBL" id="SFM61704.1"/>
    </source>
</evidence>
<dbReference type="PANTHER" id="PTHR43033">
    <property type="entry name" value="TRNA(ILE)-LYSIDINE SYNTHASE-RELATED"/>
    <property type="match status" value="1"/>
</dbReference>
<evidence type="ECO:0000256" key="1">
    <source>
        <dbReference type="ARBA" id="ARBA00004496"/>
    </source>
</evidence>
<dbReference type="HAMAP" id="MF_01161">
    <property type="entry name" value="tRNA_Ile_lys_synt"/>
    <property type="match status" value="1"/>
</dbReference>
<evidence type="ECO:0000256" key="6">
    <source>
        <dbReference type="ARBA" id="ARBA00022840"/>
    </source>
</evidence>
<dbReference type="RefSeq" id="WP_092905538.1">
    <property type="nucleotide sequence ID" value="NZ_FOUZ01000001.1"/>
</dbReference>
<dbReference type="InterPro" id="IPR012094">
    <property type="entry name" value="tRNA_Ile_lys_synt"/>
</dbReference>
<evidence type="ECO:0000256" key="5">
    <source>
        <dbReference type="ARBA" id="ARBA00022741"/>
    </source>
</evidence>
<evidence type="ECO:0000256" key="3">
    <source>
        <dbReference type="ARBA" id="ARBA00022598"/>
    </source>
</evidence>
<gene>
    <name evidence="8" type="primary">tilS</name>
    <name evidence="10" type="ORF">SAMN05421738_101134</name>
</gene>
<keyword evidence="11" id="KW-1185">Reference proteome</keyword>
<comment type="subcellular location">
    <subcellularLocation>
        <location evidence="1 8">Cytoplasm</location>
    </subcellularLocation>
</comment>
<dbReference type="NCBIfam" id="TIGR02432">
    <property type="entry name" value="lysidine_TilS_N"/>
    <property type="match status" value="1"/>
</dbReference>
<keyword evidence="2 8" id="KW-0963">Cytoplasm</keyword>
<dbReference type="GO" id="GO:0005737">
    <property type="term" value="C:cytoplasm"/>
    <property type="evidence" value="ECO:0007669"/>
    <property type="project" value="UniProtKB-SubCell"/>
</dbReference>
<dbReference type="GO" id="GO:0005524">
    <property type="term" value="F:ATP binding"/>
    <property type="evidence" value="ECO:0007669"/>
    <property type="project" value="UniProtKB-UniRule"/>
</dbReference>
<organism evidence="10 11">
    <name type="scientific">Algoriella xinjiangensis</name>
    <dbReference type="NCBI Taxonomy" id="684065"/>
    <lineage>
        <taxon>Bacteria</taxon>
        <taxon>Pseudomonadati</taxon>
        <taxon>Bacteroidota</taxon>
        <taxon>Flavobacteriia</taxon>
        <taxon>Flavobacteriales</taxon>
        <taxon>Weeksellaceae</taxon>
        <taxon>Algoriella</taxon>
    </lineage>
</organism>
<dbReference type="OrthoDB" id="9807403at2"/>
<dbReference type="SMART" id="SM00977">
    <property type="entry name" value="TilS_C"/>
    <property type="match status" value="1"/>
</dbReference>
<comment type="similarity">
    <text evidence="8">Belongs to the tRNA(Ile)-lysidine synthase family.</text>
</comment>
<dbReference type="InterPro" id="IPR014729">
    <property type="entry name" value="Rossmann-like_a/b/a_fold"/>
</dbReference>
<keyword evidence="4 8" id="KW-0819">tRNA processing</keyword>
<dbReference type="CDD" id="cd01992">
    <property type="entry name" value="TilS_N"/>
    <property type="match status" value="1"/>
</dbReference>
<evidence type="ECO:0000256" key="2">
    <source>
        <dbReference type="ARBA" id="ARBA00022490"/>
    </source>
</evidence>
<evidence type="ECO:0000259" key="9">
    <source>
        <dbReference type="SMART" id="SM00977"/>
    </source>
</evidence>
<evidence type="ECO:0000256" key="4">
    <source>
        <dbReference type="ARBA" id="ARBA00022694"/>
    </source>
</evidence>
<keyword evidence="6 8" id="KW-0067">ATP-binding</keyword>
<dbReference type="InterPro" id="IPR012796">
    <property type="entry name" value="Lysidine-tRNA-synth_C"/>
</dbReference>
<evidence type="ECO:0000256" key="7">
    <source>
        <dbReference type="ARBA" id="ARBA00048539"/>
    </source>
</evidence>
<comment type="catalytic activity">
    <reaction evidence="7 8">
        <text>cytidine(34) in tRNA(Ile2) + L-lysine + ATP = lysidine(34) in tRNA(Ile2) + AMP + diphosphate + H(+)</text>
        <dbReference type="Rhea" id="RHEA:43744"/>
        <dbReference type="Rhea" id="RHEA-COMP:10625"/>
        <dbReference type="Rhea" id="RHEA-COMP:10670"/>
        <dbReference type="ChEBI" id="CHEBI:15378"/>
        <dbReference type="ChEBI" id="CHEBI:30616"/>
        <dbReference type="ChEBI" id="CHEBI:32551"/>
        <dbReference type="ChEBI" id="CHEBI:33019"/>
        <dbReference type="ChEBI" id="CHEBI:82748"/>
        <dbReference type="ChEBI" id="CHEBI:83665"/>
        <dbReference type="ChEBI" id="CHEBI:456215"/>
        <dbReference type="EC" id="6.3.4.19"/>
    </reaction>
</comment>
<proteinExistence type="inferred from homology"/>
<accession>A0A1I4SBL5</accession>
<dbReference type="Pfam" id="PF01171">
    <property type="entry name" value="ATP_bind_3"/>
    <property type="match status" value="1"/>
</dbReference>
<comment type="domain">
    <text evidence="8">The N-terminal region contains the highly conserved SGGXDS motif, predicted to be a P-loop motif involved in ATP binding.</text>
</comment>
<dbReference type="EMBL" id="FOUZ01000001">
    <property type="protein sequence ID" value="SFM61704.1"/>
    <property type="molecule type" value="Genomic_DNA"/>
</dbReference>
<dbReference type="GO" id="GO:0006400">
    <property type="term" value="P:tRNA modification"/>
    <property type="evidence" value="ECO:0007669"/>
    <property type="project" value="UniProtKB-UniRule"/>
</dbReference>
<dbReference type="SUPFAM" id="SSF52402">
    <property type="entry name" value="Adenine nucleotide alpha hydrolases-like"/>
    <property type="match status" value="1"/>
</dbReference>
<sequence>MKNKSLQIQFNGILENHNFATHRYLLAISGGVDSMVLLDLFRQTSANFQVAHCNFQLRAEDANGDEEFVRNYCGLYNIPFHSVRFDVAAYQKTGNYSVEMACRNLRYDWFAEIQKINQLDFLVTAHHLDDNLETFLINLSRGTGLKGLVGMQIDNGRILRPLLEFTKNNLLEYAENNTLAWREDYTNATDDYTRNKIRHHISPVLKEIHSQFDENFLATLNHINDNYLIVQQRVDEITSGLFTGTNPIKIEISELRKLNPLATYIHYLFEKYNFNSPNEIIKFLDSETGSEIKSTTYRLIKDREYLLLKSIEEINDNEITILNDFIEINSLNLKFVKSINPHENTTEIVDFTSISFPLKLRKVKEGDYFYPIGMKGQKKLISKFMKDLKLSKLEKEQVWLLCDQNDDIIWVVNYRLDERFKTTKTSKNFLNITLC</sequence>
<dbReference type="Gene3D" id="3.40.50.620">
    <property type="entry name" value="HUPs"/>
    <property type="match status" value="1"/>
</dbReference>
<dbReference type="Pfam" id="PF11734">
    <property type="entry name" value="TilS_C"/>
    <property type="match status" value="1"/>
</dbReference>
<dbReference type="GO" id="GO:0032267">
    <property type="term" value="F:tRNA(Ile)-lysidine synthase activity"/>
    <property type="evidence" value="ECO:0007669"/>
    <property type="project" value="UniProtKB-EC"/>
</dbReference>
<dbReference type="SUPFAM" id="SSF56037">
    <property type="entry name" value="PheT/TilS domain"/>
    <property type="match status" value="1"/>
</dbReference>
<dbReference type="PANTHER" id="PTHR43033:SF1">
    <property type="entry name" value="TRNA(ILE)-LYSIDINE SYNTHASE-RELATED"/>
    <property type="match status" value="1"/>
</dbReference>
<name>A0A1I4SBL5_9FLAO</name>
<dbReference type="EC" id="6.3.4.19" evidence="8"/>
<feature type="binding site" evidence="8">
    <location>
        <begin position="29"/>
        <end position="34"/>
    </location>
    <ligand>
        <name>ATP</name>
        <dbReference type="ChEBI" id="CHEBI:30616"/>
    </ligand>
</feature>
<dbReference type="InterPro" id="IPR011063">
    <property type="entry name" value="TilS/TtcA_N"/>
</dbReference>
<keyword evidence="5 8" id="KW-0547">Nucleotide-binding</keyword>
<reference evidence="11" key="1">
    <citation type="submission" date="2016-10" db="EMBL/GenBank/DDBJ databases">
        <authorList>
            <person name="Varghese N."/>
            <person name="Submissions S."/>
        </authorList>
    </citation>
    <scope>NUCLEOTIDE SEQUENCE [LARGE SCALE GENOMIC DNA]</scope>
    <source>
        <strain evidence="11">XJ109</strain>
    </source>
</reference>
<dbReference type="Proteomes" id="UP000199149">
    <property type="component" value="Unassembled WGS sequence"/>
</dbReference>
<dbReference type="STRING" id="684065.SAMN05421738_101134"/>
<evidence type="ECO:0000256" key="8">
    <source>
        <dbReference type="HAMAP-Rule" id="MF_01161"/>
    </source>
</evidence>
<feature type="domain" description="Lysidine-tRNA(Ile) synthetase C-terminal" evidence="9">
    <location>
        <begin position="358"/>
        <end position="432"/>
    </location>
</feature>
<dbReference type="AlphaFoldDB" id="A0A1I4SBL5"/>
<keyword evidence="3 8" id="KW-0436">Ligase</keyword>